<gene>
    <name evidence="2" type="ORF">HEB94_003466</name>
</gene>
<feature type="compositionally biased region" description="Basic and acidic residues" evidence="1">
    <location>
        <begin position="168"/>
        <end position="189"/>
    </location>
</feature>
<dbReference type="EMBL" id="JADBEM010000001">
    <property type="protein sequence ID" value="MBE1606618.1"/>
    <property type="molecule type" value="Genomic_DNA"/>
</dbReference>
<reference evidence="2" key="1">
    <citation type="submission" date="2020-10" db="EMBL/GenBank/DDBJ databases">
        <title>Sequencing the genomes of 1000 actinobacteria strains.</title>
        <authorList>
            <person name="Klenk H.-P."/>
        </authorList>
    </citation>
    <scope>NUCLEOTIDE SEQUENCE</scope>
    <source>
        <strain evidence="2">DSM 45354</strain>
    </source>
</reference>
<keyword evidence="3" id="KW-1185">Reference proteome</keyword>
<dbReference type="Proteomes" id="UP000638648">
    <property type="component" value="Unassembled WGS sequence"/>
</dbReference>
<organism evidence="2 3">
    <name type="scientific">Actinopolymorpha pittospori</name>
    <dbReference type="NCBI Taxonomy" id="648752"/>
    <lineage>
        <taxon>Bacteria</taxon>
        <taxon>Bacillati</taxon>
        <taxon>Actinomycetota</taxon>
        <taxon>Actinomycetes</taxon>
        <taxon>Propionibacteriales</taxon>
        <taxon>Actinopolymorphaceae</taxon>
        <taxon>Actinopolymorpha</taxon>
    </lineage>
</organism>
<sequence length="462" mass="46925">MAEKSVPSPQQVAAKKAGDGGKQRKDINVGCSSDDLIAAVVRANAEGEATLILSEVCTYTLTAHTGGNGLPMIVGSIAIEGNGATIVRAANADEFRILNVGLGGNLQLRDVTIKGGVADAPLGGGGLLVQTGGKATVEHVAFTFNQSDGGGGALANHGITRIVSSPKSNKDNGKHDDGKDGKVGKDGKGLTDFADDGISRTWVEDSWTEDDWAKGEDGENANVTVISQNSALGSGAGVFNTGALSVSNTRISHNNALGDAGGLLNFGGTAELTDTSIDHNHGIDDGGGISMAPNLAGRVSTTTLKRTLVANNYTNDAAGGINNEGSNLYVLHSIVRGNIATQSGGGFVNDDGKVTVDDSKIDKNTAGGLGGGVFSSGQFVLRRSEVNLNSAVGVASHSGGIRNSSGRLTLSRTRVIANFASVAPGGISTSNDQVTVDDESPIVKNRPTNCEGSLVEVPNCFG</sequence>
<comment type="caution">
    <text evidence="2">The sequence shown here is derived from an EMBL/GenBank/DDBJ whole genome shotgun (WGS) entry which is preliminary data.</text>
</comment>
<dbReference type="RefSeq" id="WP_192750710.1">
    <property type="nucleotide sequence ID" value="NZ_BAABJL010000052.1"/>
</dbReference>
<protein>
    <recommendedName>
        <fullName evidence="4">Polymorphic outer membrane protein repeat-containing protein</fullName>
    </recommendedName>
</protein>
<name>A0A927RKD9_9ACTN</name>
<accession>A0A927RKD9</accession>
<dbReference type="AlphaFoldDB" id="A0A927RKD9"/>
<dbReference type="SUPFAM" id="SSF51126">
    <property type="entry name" value="Pectin lyase-like"/>
    <property type="match status" value="2"/>
</dbReference>
<proteinExistence type="predicted"/>
<feature type="compositionally biased region" description="Basic and acidic residues" evidence="1">
    <location>
        <begin position="16"/>
        <end position="26"/>
    </location>
</feature>
<evidence type="ECO:0000256" key="1">
    <source>
        <dbReference type="SAM" id="MobiDB-lite"/>
    </source>
</evidence>
<feature type="region of interest" description="Disordered" evidence="1">
    <location>
        <begin position="1"/>
        <end position="26"/>
    </location>
</feature>
<feature type="region of interest" description="Disordered" evidence="1">
    <location>
        <begin position="162"/>
        <end position="190"/>
    </location>
</feature>
<evidence type="ECO:0008006" key="4">
    <source>
        <dbReference type="Google" id="ProtNLM"/>
    </source>
</evidence>
<evidence type="ECO:0000313" key="3">
    <source>
        <dbReference type="Proteomes" id="UP000638648"/>
    </source>
</evidence>
<evidence type="ECO:0000313" key="2">
    <source>
        <dbReference type="EMBL" id="MBE1606618.1"/>
    </source>
</evidence>
<dbReference type="InterPro" id="IPR011050">
    <property type="entry name" value="Pectin_lyase_fold/virulence"/>
</dbReference>